<proteinExistence type="predicted"/>
<evidence type="ECO:0000313" key="4">
    <source>
        <dbReference type="Proteomes" id="UP000284417"/>
    </source>
</evidence>
<dbReference type="Proteomes" id="UP000284417">
    <property type="component" value="Unassembled WGS sequence"/>
</dbReference>
<dbReference type="AlphaFoldDB" id="A0A1Y4V695"/>
<protein>
    <submittedName>
        <fullName evidence="2">Uncharacterized protein</fullName>
    </submittedName>
</protein>
<comment type="caution">
    <text evidence="2">The sequence shown here is derived from an EMBL/GenBank/DDBJ whole genome shotgun (WGS) entry which is preliminary data.</text>
</comment>
<gene>
    <name evidence="2" type="ORF">DW042_06555</name>
    <name evidence="1" type="ORF">DXD03_19795</name>
</gene>
<reference evidence="3 4" key="1">
    <citation type="submission" date="2018-08" db="EMBL/GenBank/DDBJ databases">
        <title>A genome reference for cultivated species of the human gut microbiota.</title>
        <authorList>
            <person name="Zou Y."/>
            <person name="Xue W."/>
            <person name="Luo G."/>
        </authorList>
    </citation>
    <scope>NUCLEOTIDE SEQUENCE [LARGE SCALE GENOMIC DNA]</scope>
    <source>
        <strain evidence="2 4">AF39-6AC</strain>
        <strain evidence="1 3">TF10-34</strain>
    </source>
</reference>
<organism evidence="2 4">
    <name type="scientific">Bacteroides xylanisolvens</name>
    <dbReference type="NCBI Taxonomy" id="371601"/>
    <lineage>
        <taxon>Bacteria</taxon>
        <taxon>Pseudomonadati</taxon>
        <taxon>Bacteroidota</taxon>
        <taxon>Bacteroidia</taxon>
        <taxon>Bacteroidales</taxon>
        <taxon>Bacteroidaceae</taxon>
        <taxon>Bacteroides</taxon>
    </lineage>
</organism>
<dbReference type="EMBL" id="QSQU01000037">
    <property type="protein sequence ID" value="RGK58276.1"/>
    <property type="molecule type" value="Genomic_DNA"/>
</dbReference>
<accession>A0A1Y4V695</accession>
<dbReference type="Proteomes" id="UP000261210">
    <property type="component" value="Unassembled WGS sequence"/>
</dbReference>
<evidence type="ECO:0000313" key="3">
    <source>
        <dbReference type="Proteomes" id="UP000261210"/>
    </source>
</evidence>
<evidence type="ECO:0000313" key="1">
    <source>
        <dbReference type="EMBL" id="RGK58276.1"/>
    </source>
</evidence>
<sequence length="59" mass="6992">MNWKVQYLMGECDTLGKEMTQLTEDKFFVVNTQTGKLVVAGYYDTNNNNKYDKQIRMKF</sequence>
<dbReference type="RefSeq" id="WP_087318240.1">
    <property type="nucleotide sequence ID" value="NZ_WDER01000012.1"/>
</dbReference>
<name>A0A1Y4V695_9BACE</name>
<dbReference type="EMBL" id="QROC01000007">
    <property type="protein sequence ID" value="RHK99423.1"/>
    <property type="molecule type" value="Genomic_DNA"/>
</dbReference>
<evidence type="ECO:0000313" key="2">
    <source>
        <dbReference type="EMBL" id="RHK99423.1"/>
    </source>
</evidence>